<evidence type="ECO:0000256" key="6">
    <source>
        <dbReference type="RuleBase" id="RU004057"/>
    </source>
</evidence>
<organism evidence="10 11">
    <name type="scientific">Oleidesulfovibrio alaskensis (strain ATCC BAA-1058 / DSM 17464 / G20)</name>
    <name type="common">Desulfovibrio alaskensis</name>
    <dbReference type="NCBI Taxonomy" id="207559"/>
    <lineage>
        <taxon>Bacteria</taxon>
        <taxon>Pseudomonadati</taxon>
        <taxon>Thermodesulfobacteriota</taxon>
        <taxon>Desulfovibrionia</taxon>
        <taxon>Desulfovibrionales</taxon>
        <taxon>Desulfovibrionaceae</taxon>
        <taxon>Oleidesulfovibrio</taxon>
    </lineage>
</organism>
<protein>
    <submittedName>
        <fullName evidence="10">MotA/TolQ/ExbB proton channel</fullName>
    </submittedName>
</protein>
<reference evidence="10 11" key="1">
    <citation type="journal article" date="2011" name="J. Bacteriol.">
        <title>Complete genome sequence and updated annotation of Desulfovibrio alaskensis G20.</title>
        <authorList>
            <person name="Hauser L.J."/>
            <person name="Land M.L."/>
            <person name="Brown S.D."/>
            <person name="Larimer F."/>
            <person name="Keller K.L."/>
            <person name="Rapp-Giles B.J."/>
            <person name="Price M.N."/>
            <person name="Lin M."/>
            <person name="Bruce D.C."/>
            <person name="Detter J.C."/>
            <person name="Tapia R."/>
            <person name="Han C.S."/>
            <person name="Goodwin L.A."/>
            <person name="Cheng J.F."/>
            <person name="Pitluck S."/>
            <person name="Copeland A."/>
            <person name="Lucas S."/>
            <person name="Nolan M."/>
            <person name="Lapidus A.L."/>
            <person name="Palumbo A.V."/>
            <person name="Wall J.D."/>
        </authorList>
    </citation>
    <scope>NUCLEOTIDE SEQUENCE [LARGE SCALE GENOMIC DNA]</scope>
    <source>
        <strain evidence="11">ATCC BAA 1058 / DSM 17464 / G20</strain>
    </source>
</reference>
<dbReference type="HOGENOM" id="CLU_047225_0_0_7"/>
<evidence type="ECO:0000256" key="3">
    <source>
        <dbReference type="ARBA" id="ARBA00022692"/>
    </source>
</evidence>
<keyword evidence="6" id="KW-0653">Protein transport</keyword>
<keyword evidence="11" id="KW-1185">Reference proteome</keyword>
<dbReference type="EMBL" id="CP000112">
    <property type="protein sequence ID" value="ABB37254.1"/>
    <property type="molecule type" value="Genomic_DNA"/>
</dbReference>
<accession>Q315Z2</accession>
<keyword evidence="2" id="KW-1003">Cell membrane</keyword>
<keyword evidence="3 8" id="KW-0812">Transmembrane</keyword>
<dbReference type="GO" id="GO:0017038">
    <property type="term" value="P:protein import"/>
    <property type="evidence" value="ECO:0007669"/>
    <property type="project" value="TreeGrafter"/>
</dbReference>
<dbReference type="GO" id="GO:0005886">
    <property type="term" value="C:plasma membrane"/>
    <property type="evidence" value="ECO:0007669"/>
    <property type="project" value="UniProtKB-SubCell"/>
</dbReference>
<dbReference type="PANTHER" id="PTHR30625:SF11">
    <property type="entry name" value="MOTA_TOLQ_EXBB PROTON CHANNEL DOMAIN-CONTAINING PROTEIN"/>
    <property type="match status" value="1"/>
</dbReference>
<sequence>MRRLLTAVMLVVLAAWPVYGAERQEKPVLGRVAEDVSQMRRETVENVEEVRRSIDAQRKELKETLQRVKRDAAAAREHAGRLETELAGLRAREAELTAELGGRQEAMRKIRSAVRDNAALLLESGPIYDVPGMAEGWRGTLEGMTAPEHFPSLEEVRLLLHSMLLSVEAGGRMALVRQPVHIRDGSLVEAQVLHYGAFQAAYAAGDETGFLTRVRGADAPQAFAYRPDSAESGMIAQAVSGTGKGPVPLPADVTGGRVLADPPARHTMLTAVMDGGMFLWPIMLIGVVGLLLVAERCVTLGRVRANGRQAVEQVLHGDRNMTAQAGRTPAERVVRRMCTPGGTPDDAEQMERRLEQAVLEELPPLERFLQTIRVLAAISPLLGLLGTVSGIIQTFRIITAHGNGDPKLLSAGISEALLTTEAGLLVAIPLLLCHHFLTRRVNTVMLDMEAAGTSLIAAGSSGRQQ</sequence>
<dbReference type="Proteomes" id="UP000002710">
    <property type="component" value="Chromosome"/>
</dbReference>
<comment type="similarity">
    <text evidence="6">Belongs to the exbB/tolQ family.</text>
</comment>
<dbReference type="PANTHER" id="PTHR30625">
    <property type="entry name" value="PROTEIN TOLQ"/>
    <property type="match status" value="1"/>
</dbReference>
<dbReference type="Pfam" id="PF01618">
    <property type="entry name" value="MotA_ExbB"/>
    <property type="match status" value="1"/>
</dbReference>
<comment type="subcellular location">
    <subcellularLocation>
        <location evidence="1">Cell membrane</location>
        <topology evidence="1">Multi-pass membrane protein</topology>
    </subcellularLocation>
    <subcellularLocation>
        <location evidence="6">Membrane</location>
        <topology evidence="6">Multi-pass membrane protein</topology>
    </subcellularLocation>
</comment>
<feature type="transmembrane region" description="Helical" evidence="8">
    <location>
        <begin position="277"/>
        <end position="294"/>
    </location>
</feature>
<dbReference type="RefSeq" id="WP_011366582.1">
    <property type="nucleotide sequence ID" value="NC_007519.1"/>
</dbReference>
<keyword evidence="5 8" id="KW-0472">Membrane</keyword>
<dbReference type="InterPro" id="IPR017270">
    <property type="entry name" value="MotA/TolQ/ExbB-rel"/>
</dbReference>
<feature type="domain" description="MotA/TolQ/ExbB proton channel" evidence="9">
    <location>
        <begin position="344"/>
        <end position="449"/>
    </location>
</feature>
<keyword evidence="7" id="KW-0175">Coiled coil</keyword>
<evidence type="ECO:0000256" key="4">
    <source>
        <dbReference type="ARBA" id="ARBA00022989"/>
    </source>
</evidence>
<keyword evidence="6" id="KW-0813">Transport</keyword>
<evidence type="ECO:0000256" key="2">
    <source>
        <dbReference type="ARBA" id="ARBA00022475"/>
    </source>
</evidence>
<dbReference type="STRING" id="207559.Dde_0453"/>
<proteinExistence type="inferred from homology"/>
<keyword evidence="4 8" id="KW-1133">Transmembrane helix</keyword>
<gene>
    <name evidence="10" type="ordered locus">Dde_0453</name>
</gene>
<evidence type="ECO:0000256" key="8">
    <source>
        <dbReference type="SAM" id="Phobius"/>
    </source>
</evidence>
<dbReference type="AlphaFoldDB" id="Q315Z2"/>
<evidence type="ECO:0000256" key="7">
    <source>
        <dbReference type="SAM" id="Coils"/>
    </source>
</evidence>
<evidence type="ECO:0000313" key="11">
    <source>
        <dbReference type="Proteomes" id="UP000002710"/>
    </source>
</evidence>
<feature type="transmembrane region" description="Helical" evidence="8">
    <location>
        <begin position="374"/>
        <end position="398"/>
    </location>
</feature>
<evidence type="ECO:0000256" key="1">
    <source>
        <dbReference type="ARBA" id="ARBA00004651"/>
    </source>
</evidence>
<dbReference type="InterPro" id="IPR002898">
    <property type="entry name" value="MotA_ExbB_proton_chnl"/>
</dbReference>
<evidence type="ECO:0000259" key="9">
    <source>
        <dbReference type="Pfam" id="PF01618"/>
    </source>
</evidence>
<feature type="coiled-coil region" evidence="7">
    <location>
        <begin position="40"/>
        <end position="99"/>
    </location>
</feature>
<evidence type="ECO:0000256" key="5">
    <source>
        <dbReference type="ARBA" id="ARBA00023136"/>
    </source>
</evidence>
<dbReference type="PIRSF" id="PIRSF037714">
    <property type="entry name" value="TolR"/>
    <property type="match status" value="1"/>
</dbReference>
<evidence type="ECO:0000313" key="10">
    <source>
        <dbReference type="EMBL" id="ABB37254.1"/>
    </source>
</evidence>
<dbReference type="eggNOG" id="COG0811">
    <property type="taxonomic scope" value="Bacteria"/>
</dbReference>
<dbReference type="KEGG" id="dde:Dde_0453"/>
<name>Q315Z2_OLEA2</name>
<dbReference type="InterPro" id="IPR050790">
    <property type="entry name" value="ExbB/TolQ_transport"/>
</dbReference>
<feature type="transmembrane region" description="Helical" evidence="8">
    <location>
        <begin position="418"/>
        <end position="437"/>
    </location>
</feature>